<dbReference type="AlphaFoldDB" id="T1AV60"/>
<dbReference type="Pfam" id="PF17886">
    <property type="entry name" value="ArsA_HSP20"/>
    <property type="match status" value="1"/>
</dbReference>
<proteinExistence type="inferred from homology"/>
<gene>
    <name evidence="4" type="ORF">B1B_12802</name>
</gene>
<sequence length="204" mass="23276">QSVRELLSDAEHTSVRLVLNPQKMVISETQRAYTYLCLFDIPVEMLVVNRVLPSSATGDFLKRERKEQQENLHFIREAFGEVPQREVPRYPEEVLGKEKLLQLARDVFGEEDPTKIFARAHPVKFYAKGGRKYIRMELPFAERETLDVSSRGDTLYLKVGWYKRTLTLPFAYAGAPVARASFDRGVLLVEFAGEAPPKGTRGSQ</sequence>
<reference evidence="4" key="1">
    <citation type="submission" date="2013-08" db="EMBL/GenBank/DDBJ databases">
        <authorList>
            <person name="Mendez C."/>
            <person name="Richter M."/>
            <person name="Ferrer M."/>
            <person name="Sanchez J."/>
        </authorList>
    </citation>
    <scope>NUCLEOTIDE SEQUENCE</scope>
</reference>
<dbReference type="SUPFAM" id="SSF52540">
    <property type="entry name" value="P-loop containing nucleoside triphosphate hydrolases"/>
    <property type="match status" value="1"/>
</dbReference>
<accession>T1AV60</accession>
<dbReference type="GO" id="GO:0005524">
    <property type="term" value="F:ATP binding"/>
    <property type="evidence" value="ECO:0007669"/>
    <property type="project" value="InterPro"/>
</dbReference>
<dbReference type="InterPro" id="IPR016300">
    <property type="entry name" value="ATPase_ArsA/GET3"/>
</dbReference>
<evidence type="ECO:0000259" key="2">
    <source>
        <dbReference type="Pfam" id="PF02374"/>
    </source>
</evidence>
<feature type="domain" description="ArsA/GET3 Anion-transporting ATPase-like" evidence="2">
    <location>
        <begin position="2"/>
        <end position="106"/>
    </location>
</feature>
<dbReference type="EMBL" id="AUZY01008412">
    <property type="protein sequence ID" value="EQD45960.1"/>
    <property type="molecule type" value="Genomic_DNA"/>
</dbReference>
<dbReference type="Gene3D" id="2.60.40.790">
    <property type="match status" value="1"/>
</dbReference>
<dbReference type="PANTHER" id="PTHR10803">
    <property type="entry name" value="ARSENICAL PUMP-DRIVING ATPASE ARSENITE-TRANSLOCATING ATPASE"/>
    <property type="match status" value="1"/>
</dbReference>
<evidence type="ECO:0000313" key="4">
    <source>
        <dbReference type="EMBL" id="EQD45960.1"/>
    </source>
</evidence>
<evidence type="ECO:0000259" key="3">
    <source>
        <dbReference type="Pfam" id="PF17886"/>
    </source>
</evidence>
<dbReference type="GO" id="GO:0016887">
    <property type="term" value="F:ATP hydrolysis activity"/>
    <property type="evidence" value="ECO:0007669"/>
    <property type="project" value="InterPro"/>
</dbReference>
<protein>
    <submittedName>
        <fullName evidence="4">Arsenite-activated ATPase ArsA</fullName>
    </submittedName>
</protein>
<dbReference type="Pfam" id="PF02374">
    <property type="entry name" value="ArsA_ATPase"/>
    <property type="match status" value="1"/>
</dbReference>
<feature type="domain" description="ArsA HSP20-like" evidence="3">
    <location>
        <begin position="131"/>
        <end position="191"/>
    </location>
</feature>
<dbReference type="PANTHER" id="PTHR10803:SF3">
    <property type="entry name" value="ATPASE GET3"/>
    <property type="match status" value="1"/>
</dbReference>
<dbReference type="Gene3D" id="3.40.50.300">
    <property type="entry name" value="P-loop containing nucleotide triphosphate hydrolases"/>
    <property type="match status" value="1"/>
</dbReference>
<reference evidence="4" key="2">
    <citation type="journal article" date="2014" name="ISME J.">
        <title>Microbial stratification in low pH oxic and suboxic macroscopic growths along an acid mine drainage.</title>
        <authorList>
            <person name="Mendez-Garcia C."/>
            <person name="Mesa V."/>
            <person name="Sprenger R.R."/>
            <person name="Richter M."/>
            <person name="Diez M.S."/>
            <person name="Solano J."/>
            <person name="Bargiela R."/>
            <person name="Golyshina O.V."/>
            <person name="Manteca A."/>
            <person name="Ramos J.L."/>
            <person name="Gallego J.R."/>
            <person name="Llorente I."/>
            <person name="Martins Dos Santos V.A."/>
            <person name="Jensen O.N."/>
            <person name="Pelaez A.I."/>
            <person name="Sanchez J."/>
            <person name="Ferrer M."/>
        </authorList>
    </citation>
    <scope>NUCLEOTIDE SEQUENCE</scope>
</reference>
<dbReference type="CDD" id="cd02035">
    <property type="entry name" value="ArsA"/>
    <property type="match status" value="1"/>
</dbReference>
<dbReference type="InterPro" id="IPR040612">
    <property type="entry name" value="ArsA_HSP20-like"/>
</dbReference>
<name>T1AV60_9ZZZZ</name>
<dbReference type="SUPFAM" id="SSF49764">
    <property type="entry name" value="HSP20-like chaperones"/>
    <property type="match status" value="1"/>
</dbReference>
<dbReference type="InterPro" id="IPR027417">
    <property type="entry name" value="P-loop_NTPase"/>
</dbReference>
<evidence type="ECO:0000256" key="1">
    <source>
        <dbReference type="ARBA" id="ARBA00011040"/>
    </source>
</evidence>
<feature type="non-terminal residue" evidence="4">
    <location>
        <position position="1"/>
    </location>
</feature>
<dbReference type="InterPro" id="IPR025723">
    <property type="entry name" value="ArsA/GET3_ATPase-like"/>
</dbReference>
<comment type="similarity">
    <text evidence="1">Belongs to the arsA ATPase family.</text>
</comment>
<organism evidence="4">
    <name type="scientific">mine drainage metagenome</name>
    <dbReference type="NCBI Taxonomy" id="410659"/>
    <lineage>
        <taxon>unclassified sequences</taxon>
        <taxon>metagenomes</taxon>
        <taxon>ecological metagenomes</taxon>
    </lineage>
</organism>
<dbReference type="InterPro" id="IPR008978">
    <property type="entry name" value="HSP20-like_chaperone"/>
</dbReference>
<comment type="caution">
    <text evidence="4">The sequence shown here is derived from an EMBL/GenBank/DDBJ whole genome shotgun (WGS) entry which is preliminary data.</text>
</comment>